<dbReference type="AlphaFoldDB" id="A0A8J3JV88"/>
<keyword evidence="1" id="KW-0812">Transmembrane</keyword>
<evidence type="ECO:0000313" key="3">
    <source>
        <dbReference type="Proteomes" id="UP000619293"/>
    </source>
</evidence>
<dbReference type="EMBL" id="BONG01000005">
    <property type="protein sequence ID" value="GIF87691.1"/>
    <property type="molecule type" value="Genomic_DNA"/>
</dbReference>
<sequence length="319" mass="33154">MLSRPASDPGSTGTSVRIVTLQLVGSASAGVTPAWHRVTRRMTGQPAWGSVARFAGSAAVARAMVRAVYDQALHPAADDFLLAPSWRTAAKLRAMSHPSRLALSIGATTGIKIFATVVATVMIGISAVGALFAFGFSFFARTTVNSTVSDGDFHLDDSGNLVPGPAPDPGFGIGDGFSVIGLGGAACATLVALFAVYFVLRVWRTGAWLDGTVLSVRGALGTKTCDLSTALVSGGTQLQRVGAGDSRTLYRVQVLHAADPRSGVRITLPLRGAGLAMLPADQLTALAEAITRGRTRTEATESAFVVAERLHDYARDPFA</sequence>
<keyword evidence="1" id="KW-1133">Transmembrane helix</keyword>
<gene>
    <name evidence="2" type="ORF">Cch02nite_11350</name>
</gene>
<proteinExistence type="predicted"/>
<dbReference type="Proteomes" id="UP000619293">
    <property type="component" value="Unassembled WGS sequence"/>
</dbReference>
<comment type="caution">
    <text evidence="2">The sequence shown here is derived from an EMBL/GenBank/DDBJ whole genome shotgun (WGS) entry which is preliminary data.</text>
</comment>
<keyword evidence="3" id="KW-1185">Reference proteome</keyword>
<organism evidence="2 3">
    <name type="scientific">Catellatospora chokoriensis</name>
    <dbReference type="NCBI Taxonomy" id="310353"/>
    <lineage>
        <taxon>Bacteria</taxon>
        <taxon>Bacillati</taxon>
        <taxon>Actinomycetota</taxon>
        <taxon>Actinomycetes</taxon>
        <taxon>Micromonosporales</taxon>
        <taxon>Micromonosporaceae</taxon>
        <taxon>Catellatospora</taxon>
    </lineage>
</organism>
<reference evidence="2 3" key="1">
    <citation type="submission" date="2021-01" db="EMBL/GenBank/DDBJ databases">
        <title>Whole genome shotgun sequence of Catellatospora chokoriensis NBRC 107358.</title>
        <authorList>
            <person name="Komaki H."/>
            <person name="Tamura T."/>
        </authorList>
    </citation>
    <scope>NUCLEOTIDE SEQUENCE [LARGE SCALE GENOMIC DNA]</scope>
    <source>
        <strain evidence="2 3">NBRC 107358</strain>
    </source>
</reference>
<evidence type="ECO:0000313" key="2">
    <source>
        <dbReference type="EMBL" id="GIF87691.1"/>
    </source>
</evidence>
<name>A0A8J3JV88_9ACTN</name>
<protein>
    <submittedName>
        <fullName evidence="2">Uncharacterized protein</fullName>
    </submittedName>
</protein>
<evidence type="ECO:0000256" key="1">
    <source>
        <dbReference type="SAM" id="Phobius"/>
    </source>
</evidence>
<feature type="transmembrane region" description="Helical" evidence="1">
    <location>
        <begin position="113"/>
        <end position="140"/>
    </location>
</feature>
<keyword evidence="1" id="KW-0472">Membrane</keyword>
<accession>A0A8J3JV88</accession>
<feature type="transmembrane region" description="Helical" evidence="1">
    <location>
        <begin position="177"/>
        <end position="200"/>
    </location>
</feature>